<dbReference type="GO" id="GO:0016829">
    <property type="term" value="F:lyase activity"/>
    <property type="evidence" value="ECO:0007669"/>
    <property type="project" value="UniProtKB-KW"/>
</dbReference>
<accession>A0A6B0CJ60</accession>
<organism evidence="2 4">
    <name type="scientific">Staphylococcus aureus</name>
    <dbReference type="NCBI Taxonomy" id="1280"/>
    <lineage>
        <taxon>Bacteria</taxon>
        <taxon>Bacillati</taxon>
        <taxon>Bacillota</taxon>
        <taxon>Bacilli</taxon>
        <taxon>Bacillales</taxon>
        <taxon>Staphylococcaceae</taxon>
        <taxon>Staphylococcus</taxon>
    </lineage>
</organism>
<evidence type="ECO:0000313" key="3">
    <source>
        <dbReference type="Proteomes" id="UP000433366"/>
    </source>
</evidence>
<evidence type="ECO:0000313" key="1">
    <source>
        <dbReference type="EMBL" id="MVI55179.1"/>
    </source>
</evidence>
<feature type="non-terminal residue" evidence="2">
    <location>
        <position position="56"/>
    </location>
</feature>
<dbReference type="EMBL" id="WPRH01000324">
    <property type="protein sequence ID" value="MVI55179.1"/>
    <property type="molecule type" value="Genomic_DNA"/>
</dbReference>
<reference evidence="3 4" key="1">
    <citation type="submission" date="2019-11" db="EMBL/GenBank/DDBJ databases">
        <title>Implementation of targeted gown and glove precautions to prevent Staphylococcus aureus acquisition in community-based nursing homes.</title>
        <authorList>
            <person name="Stine O.C."/>
        </authorList>
    </citation>
    <scope>NUCLEOTIDE SEQUENCE [LARGE SCALE GENOMIC DNA]</scope>
    <source>
        <strain evidence="2 4">S_2023.LVRQ.AN</strain>
        <strain evidence="1 3">S_4031.LGMP.AI</strain>
    </source>
</reference>
<comment type="caution">
    <text evidence="2">The sequence shown here is derived from an EMBL/GenBank/DDBJ whole genome shotgun (WGS) entry which is preliminary data.</text>
</comment>
<dbReference type="Proteomes" id="UP000433366">
    <property type="component" value="Unassembled WGS sequence"/>
</dbReference>
<evidence type="ECO:0000313" key="4">
    <source>
        <dbReference type="Proteomes" id="UP000434412"/>
    </source>
</evidence>
<evidence type="ECO:0000313" key="2">
    <source>
        <dbReference type="EMBL" id="MVL44510.1"/>
    </source>
</evidence>
<name>A0A6B0CJ60_STAAU</name>
<keyword evidence="2" id="KW-0456">Lyase</keyword>
<protein>
    <submittedName>
        <fullName evidence="2">Deoxyribodipyrimidine photo-lyase</fullName>
    </submittedName>
</protein>
<sequence>MAIAVLLNRMFRMEHNPLFEYIYQQKEDIDACYFIIPEEDMSSASDLKAQFYRGTL</sequence>
<gene>
    <name evidence="1" type="ORF">GO793_04810</name>
    <name evidence="2" type="ORF">GO941_03250</name>
</gene>
<proteinExistence type="predicted"/>
<dbReference type="Proteomes" id="UP000434412">
    <property type="component" value="Unassembled WGS sequence"/>
</dbReference>
<dbReference type="EMBL" id="WPVZ01000223">
    <property type="protein sequence ID" value="MVL44510.1"/>
    <property type="molecule type" value="Genomic_DNA"/>
</dbReference>
<dbReference type="AlphaFoldDB" id="A0A6B0CJ60"/>